<feature type="non-terminal residue" evidence="2">
    <location>
        <position position="783"/>
    </location>
</feature>
<organism evidence="2 3">
    <name type="scientific">Puccinia coronata f. sp. avenae</name>
    <dbReference type="NCBI Taxonomy" id="200324"/>
    <lineage>
        <taxon>Eukaryota</taxon>
        <taxon>Fungi</taxon>
        <taxon>Dikarya</taxon>
        <taxon>Basidiomycota</taxon>
        <taxon>Pucciniomycotina</taxon>
        <taxon>Pucciniomycetes</taxon>
        <taxon>Pucciniales</taxon>
        <taxon>Pucciniaceae</taxon>
        <taxon>Puccinia</taxon>
    </lineage>
</organism>
<evidence type="ECO:0000313" key="3">
    <source>
        <dbReference type="Proteomes" id="UP000235388"/>
    </source>
</evidence>
<dbReference type="AlphaFoldDB" id="A0A2N5VEN9"/>
<dbReference type="EMBL" id="PGCJ01000103">
    <property type="protein sequence ID" value="PLW48451.1"/>
    <property type="molecule type" value="Genomic_DNA"/>
</dbReference>
<feature type="compositionally biased region" description="Low complexity" evidence="1">
    <location>
        <begin position="603"/>
        <end position="615"/>
    </location>
</feature>
<feature type="region of interest" description="Disordered" evidence="1">
    <location>
        <begin position="551"/>
        <end position="685"/>
    </location>
</feature>
<sequence length="783" mass="87550">MSFVDSVINGVEVDVDSWNVTIRPEDLFGNYMLMDTVVHLMCHAPQISDCDYYEDWVFVGRAGFFIRVDPLYADDVFDQLVLLGGLRLCRSSYETVLITGSQNISGGLLVRALQAAGVGTVRLNAFGMKAKLVDVEHNFGHESPQESHFNSFDIGIMIPSNDITLFRPKKKTLSAVGQPKGTVYPMLLELGMGMGSVSFQEVEEAEISKIKVYPGLVHAIKATSAKHMAGGPKTARTWHTKLKSIAKKVERLSTQKVDLSGFRVEVTVHAKTVNQAIEIALDSGYLHRPTSRLRLKSMTVDSEEYMDYIGDLMDLAKQKLKVTKSHNQIIPLADLQRQGIADVTNGYGWNNGRFRVTQWDDEKAWFRPDVDIEPARLELDIDNPPPTAYDIWKRAKFPKGSLVQSGGAGILQMACNGCQTKFKPQAAVEVIQKLQEKEREEEGGRWRRQGEDHGEDQVEMGNGGEREEVIKQPTQHPTNGVAKHSFTTREAVVLWKKLKEAKIRVICPKCQGSMAQTGGQNQLRLRCSVSDCKTQLGAQEGGEWLQQLLEQGARSQRKRQRVDSGHRGRRPGGTSSQAAREVVEISSNDGAGEDQAPVKKSKAPPAKNPNVVELSSSDEDADEAAAPPLKKRRLATDDRSATSTIEVVQGGKSTAVAKRSQKSRSQHEAAMGSQKSHSQRGYQARLPNPYSQDRLYWSGAYNEVVRWFHEERDMLENADEPLIPWRVYQRSHRIRGFGRLWWASAYCHKDGNCQFEALSVFRFGTRSKWSEVKKLAIRELGQA</sequence>
<protein>
    <submittedName>
        <fullName evidence="2">Uncharacterized protein</fullName>
    </submittedName>
</protein>
<dbReference type="Proteomes" id="UP000235388">
    <property type="component" value="Unassembled WGS sequence"/>
</dbReference>
<name>A0A2N5VEN9_9BASI</name>
<feature type="compositionally biased region" description="Basic and acidic residues" evidence="1">
    <location>
        <begin position="436"/>
        <end position="456"/>
    </location>
</feature>
<evidence type="ECO:0000256" key="1">
    <source>
        <dbReference type="SAM" id="MobiDB-lite"/>
    </source>
</evidence>
<reference evidence="2 3" key="1">
    <citation type="submission" date="2017-11" db="EMBL/GenBank/DDBJ databases">
        <title>De novo assembly and phasing of dikaryotic genomes from two isolates of Puccinia coronata f. sp. avenae, the causal agent of oat crown rust.</title>
        <authorList>
            <person name="Miller M.E."/>
            <person name="Zhang Y."/>
            <person name="Omidvar V."/>
            <person name="Sperschneider J."/>
            <person name="Schwessinger B."/>
            <person name="Raley C."/>
            <person name="Palmer J.M."/>
            <person name="Garnica D."/>
            <person name="Upadhyaya N."/>
            <person name="Rathjen J."/>
            <person name="Taylor J.M."/>
            <person name="Park R.F."/>
            <person name="Dodds P.N."/>
            <person name="Hirsch C.D."/>
            <person name="Kianian S.F."/>
            <person name="Figueroa M."/>
        </authorList>
    </citation>
    <scope>NUCLEOTIDE SEQUENCE [LARGE SCALE GENOMIC DNA]</scope>
    <source>
        <strain evidence="2">12NC29</strain>
    </source>
</reference>
<comment type="caution">
    <text evidence="2">The sequence shown here is derived from an EMBL/GenBank/DDBJ whole genome shotgun (WGS) entry which is preliminary data.</text>
</comment>
<feature type="region of interest" description="Disordered" evidence="1">
    <location>
        <begin position="436"/>
        <end position="463"/>
    </location>
</feature>
<gene>
    <name evidence="2" type="ORF">PCANC_10250</name>
</gene>
<accession>A0A2N5VEN9</accession>
<dbReference type="PANTHER" id="PTHR34863">
    <property type="entry name" value="EXPRESSED PROTEIN"/>
    <property type="match status" value="1"/>
</dbReference>
<proteinExistence type="predicted"/>
<dbReference type="PANTHER" id="PTHR34863:SF1">
    <property type="entry name" value="OTU DOMAIN-CONTAINING PROTEIN"/>
    <property type="match status" value="1"/>
</dbReference>
<evidence type="ECO:0000313" key="2">
    <source>
        <dbReference type="EMBL" id="PLW48451.1"/>
    </source>
</evidence>
<keyword evidence="3" id="KW-1185">Reference proteome</keyword>
<dbReference type="OrthoDB" id="2564822at2759"/>